<keyword evidence="3" id="KW-0805">Transcription regulation</keyword>
<dbReference type="OrthoDB" id="2406834at2759"/>
<gene>
    <name evidence="8" type="ORF">RO3G_10281</name>
</gene>
<reference evidence="8 9" key="1">
    <citation type="journal article" date="2009" name="PLoS Genet.">
        <title>Genomic analysis of the basal lineage fungus Rhizopus oryzae reveals a whole-genome duplication.</title>
        <authorList>
            <person name="Ma L.-J."/>
            <person name="Ibrahim A.S."/>
            <person name="Skory C."/>
            <person name="Grabherr M.G."/>
            <person name="Burger G."/>
            <person name="Butler M."/>
            <person name="Elias M."/>
            <person name="Idnurm A."/>
            <person name="Lang B.F."/>
            <person name="Sone T."/>
            <person name="Abe A."/>
            <person name="Calvo S.E."/>
            <person name="Corrochano L.M."/>
            <person name="Engels R."/>
            <person name="Fu J."/>
            <person name="Hansberg W."/>
            <person name="Kim J.-M."/>
            <person name="Kodira C.D."/>
            <person name="Koehrsen M.J."/>
            <person name="Liu B."/>
            <person name="Miranda-Saavedra D."/>
            <person name="O'Leary S."/>
            <person name="Ortiz-Castellanos L."/>
            <person name="Poulter R."/>
            <person name="Rodriguez-Romero J."/>
            <person name="Ruiz-Herrera J."/>
            <person name="Shen Y.-Q."/>
            <person name="Zeng Q."/>
            <person name="Galagan J."/>
            <person name="Birren B.W."/>
            <person name="Cuomo C.A."/>
            <person name="Wickes B.L."/>
        </authorList>
    </citation>
    <scope>NUCLEOTIDE SEQUENCE [LARGE SCALE GENOMIC DNA]</scope>
    <source>
        <strain evidence="9">RA 99-880 / ATCC MYA-4621 / FGSC 9543 / NRRL 43880</strain>
    </source>
</reference>
<dbReference type="InterPro" id="IPR051615">
    <property type="entry name" value="Transcr_Regulatory_Elem"/>
</dbReference>
<keyword evidence="4" id="KW-0238">DNA-binding</keyword>
<evidence type="ECO:0000313" key="8">
    <source>
        <dbReference type="EMBL" id="EIE85571.1"/>
    </source>
</evidence>
<dbReference type="STRING" id="246409.I1CAU1"/>
<dbReference type="VEuPathDB" id="FungiDB:RO3G_10281"/>
<evidence type="ECO:0000256" key="3">
    <source>
        <dbReference type="ARBA" id="ARBA00023015"/>
    </source>
</evidence>
<dbReference type="InParanoid" id="I1CAU1"/>
<proteinExistence type="predicted"/>
<keyword evidence="5" id="KW-0804">Transcription</keyword>
<keyword evidence="1" id="KW-0479">Metal-binding</keyword>
<dbReference type="PANTHER" id="PTHR31313:SF81">
    <property type="entry name" value="TY1 ENHANCER ACTIVATOR"/>
    <property type="match status" value="1"/>
</dbReference>
<keyword evidence="2" id="KW-0862">Zinc</keyword>
<dbReference type="RefSeq" id="XP_067520967.1">
    <property type="nucleotide sequence ID" value="XM_067664866.1"/>
</dbReference>
<protein>
    <recommendedName>
        <fullName evidence="10">Transcription factor domain-containing protein</fullName>
    </recommendedName>
</protein>
<evidence type="ECO:0008006" key="10">
    <source>
        <dbReference type="Google" id="ProtNLM"/>
    </source>
</evidence>
<sequence>MISAELEKNKAIIRQRQRPENNKYTVHNDSAPITVSDNLFEEFLDPKQCPPGIKQEPVQYLGELSPFQLLNSRIDFSSEKRWGNHTVKKFGEDSVLVYDAEPKIAADQKRQMIPLIEWPEDIHPVCENIHKYIYSVAGIDKYTTVRLLKILSIYPSGELLNAMFGAAARFVEHESLEAKGKLTSCVSWDVPVGWANGFFDRAEYLLNTMSSVPTLSKIQAILLILHHRTDMNVKCSEAWQMAGLALLLGLHRNCEKWDISQREKETRKRDMNVGYPEVTADWEEVMDAYAVDKERLLNNEPFPRFPSLTLPLEISVAARGRPRIYELFLQFIKLSRVISRILLGLHTPKAKKFSYEHGSDQIVAMMDHELTEWRYNFSSTIRNSQIPDFNQERGHFAPNIALILLHQPFLKKTVSKSSATSQQICSSAASRGLRIAHGLSIRDFLMCPYGFSVYPLRQFGLIQIFNAKNPNPQISSAGREDLMKGYEVAQKIKDMSLNAKLTHMLYDVLMIHMDHFEESKRKKKDSNKTNLYTTHEEPLVEQSRDQGQFYQPGICHYTPGTKEEAFSLSQFGFNTATSETGLLDNTLQNANVSEGYDILMGQQIVNDLGASNNIFRNDPSNLFWSLPTEFDVDALMTWLEGMNDIEWLPVEQIV</sequence>
<dbReference type="PANTHER" id="PTHR31313">
    <property type="entry name" value="TY1 ENHANCER ACTIVATOR"/>
    <property type="match status" value="1"/>
</dbReference>
<evidence type="ECO:0000313" key="9">
    <source>
        <dbReference type="Proteomes" id="UP000009138"/>
    </source>
</evidence>
<dbReference type="OMA" id="WIANDPQ"/>
<dbReference type="eggNOG" id="ENOG502SSSK">
    <property type="taxonomic scope" value="Eukaryota"/>
</dbReference>
<keyword evidence="9" id="KW-1185">Reference proteome</keyword>
<evidence type="ECO:0000256" key="6">
    <source>
        <dbReference type="ARBA" id="ARBA00023242"/>
    </source>
</evidence>
<organism evidence="8 9">
    <name type="scientific">Rhizopus delemar (strain RA 99-880 / ATCC MYA-4621 / FGSC 9543 / NRRL 43880)</name>
    <name type="common">Mucormycosis agent</name>
    <name type="synonym">Rhizopus arrhizus var. delemar</name>
    <dbReference type="NCBI Taxonomy" id="246409"/>
    <lineage>
        <taxon>Eukaryota</taxon>
        <taxon>Fungi</taxon>
        <taxon>Fungi incertae sedis</taxon>
        <taxon>Mucoromycota</taxon>
        <taxon>Mucoromycotina</taxon>
        <taxon>Mucoromycetes</taxon>
        <taxon>Mucorales</taxon>
        <taxon>Mucorineae</taxon>
        <taxon>Rhizopodaceae</taxon>
        <taxon>Rhizopus</taxon>
    </lineage>
</organism>
<dbReference type="GO" id="GO:0046872">
    <property type="term" value="F:metal ion binding"/>
    <property type="evidence" value="ECO:0007669"/>
    <property type="project" value="UniProtKB-KW"/>
</dbReference>
<evidence type="ECO:0000256" key="7">
    <source>
        <dbReference type="SAM" id="MobiDB-lite"/>
    </source>
</evidence>
<dbReference type="GO" id="GO:0003677">
    <property type="term" value="F:DNA binding"/>
    <property type="evidence" value="ECO:0007669"/>
    <property type="project" value="UniProtKB-KW"/>
</dbReference>
<evidence type="ECO:0000256" key="5">
    <source>
        <dbReference type="ARBA" id="ARBA00023163"/>
    </source>
</evidence>
<dbReference type="Proteomes" id="UP000009138">
    <property type="component" value="Unassembled WGS sequence"/>
</dbReference>
<evidence type="ECO:0000256" key="1">
    <source>
        <dbReference type="ARBA" id="ARBA00022723"/>
    </source>
</evidence>
<accession>I1CAU1</accession>
<evidence type="ECO:0000256" key="2">
    <source>
        <dbReference type="ARBA" id="ARBA00022833"/>
    </source>
</evidence>
<feature type="region of interest" description="Disordered" evidence="7">
    <location>
        <begin position="519"/>
        <end position="538"/>
    </location>
</feature>
<keyword evidence="6" id="KW-0539">Nucleus</keyword>
<dbReference type="EMBL" id="CH476739">
    <property type="protein sequence ID" value="EIE85571.1"/>
    <property type="molecule type" value="Genomic_DNA"/>
</dbReference>
<name>I1CAU1_RHIO9</name>
<dbReference type="GeneID" id="93617247"/>
<evidence type="ECO:0000256" key="4">
    <source>
        <dbReference type="ARBA" id="ARBA00023125"/>
    </source>
</evidence>
<dbReference type="AlphaFoldDB" id="I1CAU1"/>
<dbReference type="CDD" id="cd12148">
    <property type="entry name" value="fungal_TF_MHR"/>
    <property type="match status" value="1"/>
</dbReference>